<accession>A0A4Q5LW35</accession>
<dbReference type="Proteomes" id="UP000293162">
    <property type="component" value="Unassembled WGS sequence"/>
</dbReference>
<evidence type="ECO:0000313" key="2">
    <source>
        <dbReference type="EMBL" id="RYU93904.1"/>
    </source>
</evidence>
<dbReference type="RefSeq" id="WP_130023005.1">
    <property type="nucleotide sequence ID" value="NZ_SEWF01000035.1"/>
</dbReference>
<sequence length="333" mass="38518">MKKRFFTFITIVTTSACVLFILSSWGMWGHQHITKSAIFALPDELRIFFYNHLDFVVEESNVPDLRKYTLSDKAENPRHYIDIEHFGSIDSLPLTSKLAYAKYENKKLQSDGILPWYIQDVMVKLTKSMQGNRKTEILFLASDLGHYLADANMPLHTSSNHNGQLTNQAGIHAFWEAQLPEMFGNNYNVYTGNARYIEDVTKETWRIIRHSHQLADTLLAKDRDLRKTFPADKIFQKDANGKIARNKFNQPVYTKEYADLYHKALNGMIENQFREAISAAANFWYTAWVNAGKPDLKSLDDEGLTKRNKANYKKDIKAWEKGKLTVLKSETEF</sequence>
<evidence type="ECO:0000256" key="1">
    <source>
        <dbReference type="SAM" id="Phobius"/>
    </source>
</evidence>
<dbReference type="EMBL" id="SEWF01000035">
    <property type="protein sequence ID" value="RYU93904.1"/>
    <property type="molecule type" value="Genomic_DNA"/>
</dbReference>
<reference evidence="2 3" key="1">
    <citation type="submission" date="2019-02" db="EMBL/GenBank/DDBJ databases">
        <title>Bacterial novel species Emticicia sp. 17J42-9 isolated from soil.</title>
        <authorList>
            <person name="Jung H.-Y."/>
        </authorList>
    </citation>
    <scope>NUCLEOTIDE SEQUENCE [LARGE SCALE GENOMIC DNA]</scope>
    <source>
        <strain evidence="2 3">17J42-9</strain>
    </source>
</reference>
<keyword evidence="1" id="KW-0472">Membrane</keyword>
<keyword evidence="1" id="KW-0812">Transmembrane</keyword>
<dbReference type="SUPFAM" id="SSF48537">
    <property type="entry name" value="Phospholipase C/P1 nuclease"/>
    <property type="match status" value="1"/>
</dbReference>
<dbReference type="AlphaFoldDB" id="A0A4Q5LW35"/>
<dbReference type="InterPro" id="IPR008947">
    <property type="entry name" value="PLipase_C/P1_nuclease_dom_sf"/>
</dbReference>
<dbReference type="CDD" id="cd10981">
    <property type="entry name" value="ZnPC_S1P1"/>
    <property type="match status" value="1"/>
</dbReference>
<feature type="transmembrane region" description="Helical" evidence="1">
    <location>
        <begin position="5"/>
        <end position="28"/>
    </location>
</feature>
<protein>
    <submittedName>
        <fullName evidence="2">S1/P1 Nuclease</fullName>
    </submittedName>
</protein>
<dbReference type="PROSITE" id="PS51257">
    <property type="entry name" value="PROKAR_LIPOPROTEIN"/>
    <property type="match status" value="1"/>
</dbReference>
<organism evidence="2 3">
    <name type="scientific">Emticicia agri</name>
    <dbReference type="NCBI Taxonomy" id="2492393"/>
    <lineage>
        <taxon>Bacteria</taxon>
        <taxon>Pseudomonadati</taxon>
        <taxon>Bacteroidota</taxon>
        <taxon>Cytophagia</taxon>
        <taxon>Cytophagales</taxon>
        <taxon>Leadbetterellaceae</taxon>
        <taxon>Emticicia</taxon>
    </lineage>
</organism>
<keyword evidence="1" id="KW-1133">Transmembrane helix</keyword>
<keyword evidence="3" id="KW-1185">Reference proteome</keyword>
<dbReference type="Gene3D" id="1.10.575.10">
    <property type="entry name" value="P1 Nuclease"/>
    <property type="match status" value="1"/>
</dbReference>
<comment type="caution">
    <text evidence="2">The sequence shown here is derived from an EMBL/GenBank/DDBJ whole genome shotgun (WGS) entry which is preliminary data.</text>
</comment>
<dbReference type="OrthoDB" id="267579at2"/>
<evidence type="ECO:0000313" key="3">
    <source>
        <dbReference type="Proteomes" id="UP000293162"/>
    </source>
</evidence>
<dbReference type="GO" id="GO:0016788">
    <property type="term" value="F:hydrolase activity, acting on ester bonds"/>
    <property type="evidence" value="ECO:0007669"/>
    <property type="project" value="InterPro"/>
</dbReference>
<name>A0A4Q5LW35_9BACT</name>
<proteinExistence type="predicted"/>
<gene>
    <name evidence="2" type="ORF">EWM59_19890</name>
</gene>